<name>A0A8H3YUK7_VENIN</name>
<feature type="region of interest" description="Disordered" evidence="1">
    <location>
        <begin position="133"/>
        <end position="167"/>
    </location>
</feature>
<dbReference type="Gene3D" id="2.30.170.20">
    <property type="entry name" value="Ribosomal protein L24e"/>
    <property type="match status" value="1"/>
</dbReference>
<keyword evidence="3" id="KW-1185">Reference proteome</keyword>
<dbReference type="AlphaFoldDB" id="A0A8H3YUK7"/>
<dbReference type="GO" id="GO:0042273">
    <property type="term" value="P:ribosomal large subunit biogenesis"/>
    <property type="evidence" value="ECO:0007669"/>
    <property type="project" value="TreeGrafter"/>
</dbReference>
<evidence type="ECO:0008006" key="4">
    <source>
        <dbReference type="Google" id="ProtNLM"/>
    </source>
</evidence>
<dbReference type="InterPro" id="IPR038630">
    <property type="entry name" value="L24e/L24_sf"/>
</dbReference>
<comment type="caution">
    <text evidence="2">The sequence shown here is derived from an EMBL/GenBank/DDBJ whole genome shotgun (WGS) entry which is preliminary data.</text>
</comment>
<protein>
    <recommendedName>
        <fullName evidence="4">Ribosome biogenesis protein RLP24</fullName>
    </recommendedName>
</protein>
<dbReference type="Proteomes" id="UP000490939">
    <property type="component" value="Unassembled WGS sequence"/>
</dbReference>
<evidence type="ECO:0000313" key="2">
    <source>
        <dbReference type="EMBL" id="KAE9969701.1"/>
    </source>
</evidence>
<gene>
    <name evidence="2" type="ORF">EG327_010509</name>
</gene>
<dbReference type="PANTHER" id="PTHR10792">
    <property type="entry name" value="60S RIBOSOMAL PROTEIN L24"/>
    <property type="match status" value="1"/>
</dbReference>
<sequence length="167" mass="19443">MKRNPRKLGWTKSYRSAHGKEASLMVVDGALALASKRNVPVRYNRDHVAKALEAMVKFSEVRARRERVFYKNRMSGNRERQIEADRLLVEQNQHLLPIELRDVTLKESHIDQEESMLMDEEEMDVDMEVEVEEKEEVAPLKSAMKKTKKTKQTKQVKMKVGGGFEQE</sequence>
<feature type="compositionally biased region" description="Basic residues" evidence="1">
    <location>
        <begin position="143"/>
        <end position="157"/>
    </location>
</feature>
<dbReference type="GO" id="GO:0003735">
    <property type="term" value="F:structural constituent of ribosome"/>
    <property type="evidence" value="ECO:0007669"/>
    <property type="project" value="InterPro"/>
</dbReference>
<dbReference type="PANTHER" id="PTHR10792:SF8">
    <property type="entry name" value="RIBOSOME BIOGENESIS PROTEIN RLP24-RELATED"/>
    <property type="match status" value="1"/>
</dbReference>
<dbReference type="GO" id="GO:0005730">
    <property type="term" value="C:nucleolus"/>
    <property type="evidence" value="ECO:0007669"/>
    <property type="project" value="TreeGrafter"/>
</dbReference>
<evidence type="ECO:0000256" key="1">
    <source>
        <dbReference type="SAM" id="MobiDB-lite"/>
    </source>
</evidence>
<dbReference type="InterPro" id="IPR056366">
    <property type="entry name" value="Ribosomal_eL24"/>
</dbReference>
<evidence type="ECO:0000313" key="3">
    <source>
        <dbReference type="Proteomes" id="UP000490939"/>
    </source>
</evidence>
<proteinExistence type="predicted"/>
<dbReference type="EMBL" id="WNWR01000759">
    <property type="protein sequence ID" value="KAE9969701.1"/>
    <property type="molecule type" value="Genomic_DNA"/>
</dbReference>
<accession>A0A8H3YUK7</accession>
<reference evidence="2 3" key="1">
    <citation type="submission" date="2019-07" db="EMBL/GenBank/DDBJ databases">
        <title>Venturia inaequalis Genome Resource.</title>
        <authorList>
            <person name="Lichtner F.J."/>
        </authorList>
    </citation>
    <scope>NUCLEOTIDE SEQUENCE [LARGE SCALE GENOMIC DNA]</scope>
    <source>
        <strain evidence="2 3">DMI_063113</strain>
    </source>
</reference>
<organism evidence="2 3">
    <name type="scientific">Venturia inaequalis</name>
    <name type="common">Apple scab fungus</name>
    <dbReference type="NCBI Taxonomy" id="5025"/>
    <lineage>
        <taxon>Eukaryota</taxon>
        <taxon>Fungi</taxon>
        <taxon>Dikarya</taxon>
        <taxon>Ascomycota</taxon>
        <taxon>Pezizomycotina</taxon>
        <taxon>Dothideomycetes</taxon>
        <taxon>Pleosporomycetidae</taxon>
        <taxon>Venturiales</taxon>
        <taxon>Venturiaceae</taxon>
        <taxon>Venturia</taxon>
    </lineage>
</organism>